<reference evidence="3" key="1">
    <citation type="submission" date="2017-08" db="EMBL/GenBank/DDBJ databases">
        <title>A dynamic microbial community with high functional redundancy inhabits the cold, oxic subseafloor aquifer.</title>
        <authorList>
            <person name="Tully B.J."/>
            <person name="Wheat C.G."/>
            <person name="Glazer B.T."/>
            <person name="Huber J.A."/>
        </authorList>
    </citation>
    <scope>NUCLEOTIDE SEQUENCE [LARGE SCALE GENOMIC DNA]</scope>
</reference>
<evidence type="ECO:0000259" key="1">
    <source>
        <dbReference type="Pfam" id="PF03190"/>
    </source>
</evidence>
<name>A0A2A4X169_UNCAE</name>
<dbReference type="EMBL" id="NVUK01000031">
    <property type="protein sequence ID" value="PCI76280.1"/>
    <property type="molecule type" value="Genomic_DNA"/>
</dbReference>
<dbReference type="InterPro" id="IPR036249">
    <property type="entry name" value="Thioredoxin-like_sf"/>
</dbReference>
<evidence type="ECO:0000313" key="3">
    <source>
        <dbReference type="Proteomes" id="UP000218775"/>
    </source>
</evidence>
<organism evidence="2 3">
    <name type="scientific">Aerophobetes bacterium</name>
    <dbReference type="NCBI Taxonomy" id="2030807"/>
    <lineage>
        <taxon>Bacteria</taxon>
        <taxon>Candidatus Aerophobota</taxon>
    </lineage>
</organism>
<dbReference type="InterPro" id="IPR024705">
    <property type="entry name" value="Ssp411"/>
</dbReference>
<gene>
    <name evidence="2" type="ORF">COB21_04625</name>
</gene>
<feature type="domain" description="Spermatogenesis-associated protein 20-like TRX" evidence="1">
    <location>
        <begin position="10"/>
        <end position="168"/>
    </location>
</feature>
<dbReference type="Proteomes" id="UP000218775">
    <property type="component" value="Unassembled WGS sequence"/>
</dbReference>
<protein>
    <recommendedName>
        <fullName evidence="1">Spermatogenesis-associated protein 20-like TRX domain-containing protein</fullName>
    </recommendedName>
</protein>
<dbReference type="PANTHER" id="PTHR42899">
    <property type="entry name" value="SPERMATOGENESIS-ASSOCIATED PROTEIN 20"/>
    <property type="match status" value="1"/>
</dbReference>
<dbReference type="AlphaFoldDB" id="A0A2A4X169"/>
<dbReference type="InterPro" id="IPR008928">
    <property type="entry name" value="6-hairpin_glycosidase_sf"/>
</dbReference>
<dbReference type="SUPFAM" id="SSF52833">
    <property type="entry name" value="Thioredoxin-like"/>
    <property type="match status" value="1"/>
</dbReference>
<dbReference type="PIRSF" id="PIRSF006402">
    <property type="entry name" value="UCP006402_thioredoxin"/>
    <property type="match status" value="1"/>
</dbReference>
<sequence length="616" mass="69873">MGMDLPYFDDLSSSNSPYLNEHINALVPWHTWSRKAINLAIKHSKPLFVSMGFASSYMCMKMNKECFLDPEIAKILRDNFVCIKVDKDENHLIHHYLLNMAQMLIPHDLTWPINLFLTPELMPFFGVSYLPKNSVGEQGGMLDVLKEVAILYQEDRDTVTAQGRKMVNFYSTEVVPPKPQALAPIDHADITDKIFSMVDPLLAGIKHSCKFPLSFQSLYLLHYGKKAEDLRSFFFLQQTFEKMRHSNITDNLYGGYFSFTHDEQWSKPYFEKSLIVNTMIAKGLLAAASTTGDKALIKDCENTLAFILSNLKIEGQGFASTQYSLKEDRLGDSYMLSKDFVDKTLAGEDLDIFTSYFSVTHIGNSQGKNLLASTRSISQWASDDGSDPLSTQCSLQKSLETIKNGMQEKNPPSLDTRQFLSNCSHVALLLFEAGQFLKRKDLITQAYDTLEFIDSHLKSKNYFYQYYNGDKAHNLAGLEDLSAYLNTLLSIFQQSNDSLYWKRATGVISAINTHFYQGSNGLYFCKNTPLSIDIPIFFEDLTQPSAQALQAHNALMLYQISSDESYLKQGRNIIASLQKIASENPWSYTYLLYVASLYEDMDKELKVSTDHAQSLA</sequence>
<dbReference type="PANTHER" id="PTHR42899:SF1">
    <property type="entry name" value="SPERMATOGENESIS-ASSOCIATED PROTEIN 20"/>
    <property type="match status" value="1"/>
</dbReference>
<comment type="caution">
    <text evidence="2">The sequence shown here is derived from an EMBL/GenBank/DDBJ whole genome shotgun (WGS) entry which is preliminary data.</text>
</comment>
<proteinExistence type="predicted"/>
<dbReference type="GO" id="GO:0005975">
    <property type="term" value="P:carbohydrate metabolic process"/>
    <property type="evidence" value="ECO:0007669"/>
    <property type="project" value="InterPro"/>
</dbReference>
<dbReference type="Pfam" id="PF03190">
    <property type="entry name" value="Thioredox_DsbH"/>
    <property type="match status" value="1"/>
</dbReference>
<dbReference type="InterPro" id="IPR004879">
    <property type="entry name" value="Ssp411-like_TRX"/>
</dbReference>
<dbReference type="Gene3D" id="3.40.30.10">
    <property type="entry name" value="Glutaredoxin"/>
    <property type="match status" value="1"/>
</dbReference>
<accession>A0A2A4X169</accession>
<evidence type="ECO:0000313" key="2">
    <source>
        <dbReference type="EMBL" id="PCI76280.1"/>
    </source>
</evidence>
<dbReference type="SUPFAM" id="SSF48208">
    <property type="entry name" value="Six-hairpin glycosidases"/>
    <property type="match status" value="1"/>
</dbReference>